<dbReference type="EMBL" id="VSRR010007703">
    <property type="protein sequence ID" value="MPC47367.1"/>
    <property type="molecule type" value="Genomic_DNA"/>
</dbReference>
<comment type="caution">
    <text evidence="2">The sequence shown here is derived from an EMBL/GenBank/DDBJ whole genome shotgun (WGS) entry which is preliminary data.</text>
</comment>
<gene>
    <name evidence="2" type="ORF">E2C01_041111</name>
</gene>
<evidence type="ECO:0000313" key="3">
    <source>
        <dbReference type="Proteomes" id="UP000324222"/>
    </source>
</evidence>
<name>A0A5B7FPT3_PORTR</name>
<feature type="compositionally biased region" description="Basic and acidic residues" evidence="1">
    <location>
        <begin position="95"/>
        <end position="110"/>
    </location>
</feature>
<evidence type="ECO:0000313" key="2">
    <source>
        <dbReference type="EMBL" id="MPC47367.1"/>
    </source>
</evidence>
<feature type="compositionally biased region" description="Basic and acidic residues" evidence="1">
    <location>
        <begin position="17"/>
        <end position="39"/>
    </location>
</feature>
<dbReference type="Proteomes" id="UP000324222">
    <property type="component" value="Unassembled WGS sequence"/>
</dbReference>
<keyword evidence="3" id="KW-1185">Reference proteome</keyword>
<evidence type="ECO:0000256" key="1">
    <source>
        <dbReference type="SAM" id="MobiDB-lite"/>
    </source>
</evidence>
<accession>A0A5B7FPT3</accession>
<sequence length="110" mass="12353">MTEVYSETEASPFPPRDVLRLPGEKGENPNRRTGRRDGPMNHYWFRPGAGDRTGVEGGVRAKYEAAPTPRRPVAQVSSGHEASSGRQDGETGVQDVRRTREEKELRYSRL</sequence>
<organism evidence="2 3">
    <name type="scientific">Portunus trituberculatus</name>
    <name type="common">Swimming crab</name>
    <name type="synonym">Neptunus trituberculatus</name>
    <dbReference type="NCBI Taxonomy" id="210409"/>
    <lineage>
        <taxon>Eukaryota</taxon>
        <taxon>Metazoa</taxon>
        <taxon>Ecdysozoa</taxon>
        <taxon>Arthropoda</taxon>
        <taxon>Crustacea</taxon>
        <taxon>Multicrustacea</taxon>
        <taxon>Malacostraca</taxon>
        <taxon>Eumalacostraca</taxon>
        <taxon>Eucarida</taxon>
        <taxon>Decapoda</taxon>
        <taxon>Pleocyemata</taxon>
        <taxon>Brachyura</taxon>
        <taxon>Eubrachyura</taxon>
        <taxon>Portunoidea</taxon>
        <taxon>Portunidae</taxon>
        <taxon>Portuninae</taxon>
        <taxon>Portunus</taxon>
    </lineage>
</organism>
<feature type="compositionally biased region" description="Polar residues" evidence="1">
    <location>
        <begin position="75"/>
        <end position="86"/>
    </location>
</feature>
<feature type="region of interest" description="Disordered" evidence="1">
    <location>
        <begin position="1"/>
        <end position="110"/>
    </location>
</feature>
<dbReference type="AlphaFoldDB" id="A0A5B7FPT3"/>
<proteinExistence type="predicted"/>
<reference evidence="2 3" key="1">
    <citation type="submission" date="2019-05" db="EMBL/GenBank/DDBJ databases">
        <title>Another draft genome of Portunus trituberculatus and its Hox gene families provides insights of decapod evolution.</title>
        <authorList>
            <person name="Jeong J.-H."/>
            <person name="Song I."/>
            <person name="Kim S."/>
            <person name="Choi T."/>
            <person name="Kim D."/>
            <person name="Ryu S."/>
            <person name="Kim W."/>
        </authorList>
    </citation>
    <scope>NUCLEOTIDE SEQUENCE [LARGE SCALE GENOMIC DNA]</scope>
    <source>
        <tissue evidence="2">Muscle</tissue>
    </source>
</reference>
<protein>
    <submittedName>
        <fullName evidence="2">Uncharacterized protein</fullName>
    </submittedName>
</protein>